<comment type="caution">
    <text evidence="2">The sequence shown here is derived from an EMBL/GenBank/DDBJ whole genome shotgun (WGS) entry which is preliminary data.</text>
</comment>
<name>A0A9P6U0U9_9FUNG</name>
<keyword evidence="3" id="KW-1185">Reference proteome</keyword>
<evidence type="ECO:0000256" key="1">
    <source>
        <dbReference type="SAM" id="MobiDB-lite"/>
    </source>
</evidence>
<gene>
    <name evidence="2" type="ORF">DFQ27_006607</name>
</gene>
<organism evidence="2 3">
    <name type="scientific">Actinomortierella ambigua</name>
    <dbReference type="NCBI Taxonomy" id="1343610"/>
    <lineage>
        <taxon>Eukaryota</taxon>
        <taxon>Fungi</taxon>
        <taxon>Fungi incertae sedis</taxon>
        <taxon>Mucoromycota</taxon>
        <taxon>Mortierellomycotina</taxon>
        <taxon>Mortierellomycetes</taxon>
        <taxon>Mortierellales</taxon>
        <taxon>Mortierellaceae</taxon>
        <taxon>Actinomortierella</taxon>
    </lineage>
</organism>
<dbReference type="EMBL" id="JAAAJB010000495">
    <property type="protein sequence ID" value="KAG0254813.1"/>
    <property type="molecule type" value="Genomic_DNA"/>
</dbReference>
<protein>
    <submittedName>
        <fullName evidence="2">Uncharacterized protein</fullName>
    </submittedName>
</protein>
<sequence length="195" mass="21617">MWIRVGAFMYCVVLFEQYQYQQQQQPNHYYHPTRSRWPHMRAGGTQSLTAGEDELIHGDDISNNIDDNDEDGRDHYPDTDGENEVATRRTDSPSMAATNNALLGMPPPQPPDPGIANQLPVHLGTTTPVTSYKDVTEGDYQNNNSNLTRDAGHPAHFFSVRGFVFTLAGTAMDNPTAKITITITTVISTTSTRSC</sequence>
<feature type="region of interest" description="Disordered" evidence="1">
    <location>
        <begin position="57"/>
        <end position="115"/>
    </location>
</feature>
<dbReference type="AlphaFoldDB" id="A0A9P6U0U9"/>
<feature type="compositionally biased region" description="Polar residues" evidence="1">
    <location>
        <begin position="92"/>
        <end position="101"/>
    </location>
</feature>
<dbReference type="Proteomes" id="UP000807716">
    <property type="component" value="Unassembled WGS sequence"/>
</dbReference>
<evidence type="ECO:0000313" key="2">
    <source>
        <dbReference type="EMBL" id="KAG0254813.1"/>
    </source>
</evidence>
<accession>A0A9P6U0U9</accession>
<evidence type="ECO:0000313" key="3">
    <source>
        <dbReference type="Proteomes" id="UP000807716"/>
    </source>
</evidence>
<reference evidence="2" key="1">
    <citation type="journal article" date="2020" name="Fungal Divers.">
        <title>Resolving the Mortierellaceae phylogeny through synthesis of multi-gene phylogenetics and phylogenomics.</title>
        <authorList>
            <person name="Vandepol N."/>
            <person name="Liber J."/>
            <person name="Desiro A."/>
            <person name="Na H."/>
            <person name="Kennedy M."/>
            <person name="Barry K."/>
            <person name="Grigoriev I.V."/>
            <person name="Miller A.N."/>
            <person name="O'Donnell K."/>
            <person name="Stajich J.E."/>
            <person name="Bonito G."/>
        </authorList>
    </citation>
    <scope>NUCLEOTIDE SEQUENCE</scope>
    <source>
        <strain evidence="2">BC1065</strain>
    </source>
</reference>
<proteinExistence type="predicted"/>